<dbReference type="SUPFAM" id="SSF51695">
    <property type="entry name" value="PLC-like phosphodiesterases"/>
    <property type="match status" value="1"/>
</dbReference>
<evidence type="ECO:0000256" key="2">
    <source>
        <dbReference type="SAM" id="SignalP"/>
    </source>
</evidence>
<organism evidence="3 4">
    <name type="scientific">Cadophora malorum</name>
    <dbReference type="NCBI Taxonomy" id="108018"/>
    <lineage>
        <taxon>Eukaryota</taxon>
        <taxon>Fungi</taxon>
        <taxon>Dikarya</taxon>
        <taxon>Ascomycota</taxon>
        <taxon>Pezizomycotina</taxon>
        <taxon>Leotiomycetes</taxon>
        <taxon>Helotiales</taxon>
        <taxon>Ploettnerulaceae</taxon>
        <taxon>Cadophora</taxon>
    </lineage>
</organism>
<keyword evidence="4" id="KW-1185">Reference proteome</keyword>
<dbReference type="InterPro" id="IPR017946">
    <property type="entry name" value="PLC-like_Pdiesterase_TIM-brl"/>
</dbReference>
<dbReference type="EMBL" id="JAFJYH010000020">
    <property type="protein sequence ID" value="KAG4424474.1"/>
    <property type="molecule type" value="Genomic_DNA"/>
</dbReference>
<keyword evidence="2" id="KW-0732">Signal</keyword>
<feature type="compositionally biased region" description="Polar residues" evidence="1">
    <location>
        <begin position="361"/>
        <end position="370"/>
    </location>
</feature>
<feature type="region of interest" description="Disordered" evidence="1">
    <location>
        <begin position="358"/>
        <end position="427"/>
    </location>
</feature>
<dbReference type="PANTHER" id="PTHR13593">
    <property type="match status" value="1"/>
</dbReference>
<comment type="caution">
    <text evidence="3">The sequence shown here is derived from an EMBL/GenBank/DDBJ whole genome shotgun (WGS) entry which is preliminary data.</text>
</comment>
<dbReference type="Proteomes" id="UP000664132">
    <property type="component" value="Unassembled WGS sequence"/>
</dbReference>
<sequence>MRSNNFISSVLICLLSGASLVLAGPGGYVELANLTPYDWKLKYTHSYHMDWKFPLTISEGTTQEQYIEWWYDHGPNGDCAAEATYELIGSPEAASFTVQARQNNGKRIEIQYNDELSSLGNPIGSLITLGYKRDGTVLFVLAGNEAGSYVSNNAPVAWQQATLSTIGKKSLRAIAMPASHDAGMSQLIRYYGGVAHNTQTQSVHVYPQLVYGARWFDIRPVLRKGKWYTNHLSVVSGLGYQGAFGRKIADIIKDINRFTAENPGELIILELSHEMNRFKWKPRLTNEQWQKLYDLLYSGIDDLWMADLACLPDDLSTIPIETFIQPGSRSAVLIRVPDYAPVFNATVKKRQLAIDDLPTGNAVQENNTATDEPLDPSAPSIVPGNSTLDGDDDNSPDSSGSPDAPDSLDESSSNTTLPKLPKLPKLHELPSHQKPTILTPAFISAHRLPTSGSYSDTDSPTYLQTDQLTKLSTHRSSPNNRMHQSTWTITQRIGHILDVWNPSTSIIADAVSAHRKLFSKIWTGLSSKTYPNLIEVDDIHNDHIKALCMAINQYFAMGKDLQVPATMKRLAKRKMVPMIKGRPADLVMERNEWVGRRVEWFVKAVWCSLKMERNPCWTDSDV</sequence>
<name>A0A8H7WGP9_9HELO</name>
<dbReference type="GO" id="GO:0008081">
    <property type="term" value="F:phosphoric diester hydrolase activity"/>
    <property type="evidence" value="ECO:0007669"/>
    <property type="project" value="InterPro"/>
</dbReference>
<feature type="signal peptide" evidence="2">
    <location>
        <begin position="1"/>
        <end position="23"/>
    </location>
</feature>
<dbReference type="InterPro" id="IPR051057">
    <property type="entry name" value="PI-PLC_domain"/>
</dbReference>
<gene>
    <name evidence="3" type="ORF">IFR04_002352</name>
</gene>
<evidence type="ECO:0000313" key="4">
    <source>
        <dbReference type="Proteomes" id="UP000664132"/>
    </source>
</evidence>
<dbReference type="OrthoDB" id="1046782at2759"/>
<dbReference type="AlphaFoldDB" id="A0A8H7WGP9"/>
<evidence type="ECO:0008006" key="5">
    <source>
        <dbReference type="Google" id="ProtNLM"/>
    </source>
</evidence>
<evidence type="ECO:0000313" key="3">
    <source>
        <dbReference type="EMBL" id="KAG4424474.1"/>
    </source>
</evidence>
<dbReference type="PANTHER" id="PTHR13593:SF143">
    <property type="entry name" value="PHOSPHATIDYLINOSITOL-SPECIFIC PHOSPHOLIPASE C X DOMAIN-CONTAINING PROTEIN"/>
    <property type="match status" value="1"/>
</dbReference>
<reference evidence="3" key="1">
    <citation type="submission" date="2021-02" db="EMBL/GenBank/DDBJ databases">
        <title>Genome sequence Cadophora malorum strain M34.</title>
        <authorList>
            <person name="Stefanovic E."/>
            <person name="Vu D."/>
            <person name="Scully C."/>
            <person name="Dijksterhuis J."/>
            <person name="Roader J."/>
            <person name="Houbraken J."/>
        </authorList>
    </citation>
    <scope>NUCLEOTIDE SEQUENCE</scope>
    <source>
        <strain evidence="3">M34</strain>
    </source>
</reference>
<feature type="compositionally biased region" description="Low complexity" evidence="1">
    <location>
        <begin position="396"/>
        <end position="405"/>
    </location>
</feature>
<dbReference type="Gene3D" id="3.20.20.190">
    <property type="entry name" value="Phosphatidylinositol (PI) phosphodiesterase"/>
    <property type="match status" value="1"/>
</dbReference>
<dbReference type="GO" id="GO:0006629">
    <property type="term" value="P:lipid metabolic process"/>
    <property type="evidence" value="ECO:0007669"/>
    <property type="project" value="InterPro"/>
</dbReference>
<accession>A0A8H7WGP9</accession>
<feature type="chain" id="PRO_5034194919" description="PLC-like phosphodiesterase" evidence="2">
    <location>
        <begin position="24"/>
        <end position="622"/>
    </location>
</feature>
<protein>
    <recommendedName>
        <fullName evidence="5">PLC-like phosphodiesterase</fullName>
    </recommendedName>
</protein>
<evidence type="ECO:0000256" key="1">
    <source>
        <dbReference type="SAM" id="MobiDB-lite"/>
    </source>
</evidence>
<proteinExistence type="predicted"/>